<evidence type="ECO:0000313" key="2">
    <source>
        <dbReference type="EMBL" id="JAH50131.1"/>
    </source>
</evidence>
<proteinExistence type="predicted"/>
<reference evidence="2" key="2">
    <citation type="journal article" date="2015" name="Fish Shellfish Immunol.">
        <title>Early steps in the European eel (Anguilla anguilla)-Vibrio vulnificus interaction in the gills: Role of the RtxA13 toxin.</title>
        <authorList>
            <person name="Callol A."/>
            <person name="Pajuelo D."/>
            <person name="Ebbesson L."/>
            <person name="Teles M."/>
            <person name="MacKenzie S."/>
            <person name="Amaro C."/>
        </authorList>
    </citation>
    <scope>NUCLEOTIDE SEQUENCE</scope>
</reference>
<keyword evidence="1" id="KW-0732">Signal</keyword>
<name>A0A0E9T909_ANGAN</name>
<evidence type="ECO:0000256" key="1">
    <source>
        <dbReference type="SAM" id="SignalP"/>
    </source>
</evidence>
<accession>A0A0E9T909</accession>
<sequence>MISFVLLFKNILKIIHLQSTASSICSDVHYKQELRCMLWRLKEI</sequence>
<organism evidence="2">
    <name type="scientific">Anguilla anguilla</name>
    <name type="common">European freshwater eel</name>
    <name type="synonym">Muraena anguilla</name>
    <dbReference type="NCBI Taxonomy" id="7936"/>
    <lineage>
        <taxon>Eukaryota</taxon>
        <taxon>Metazoa</taxon>
        <taxon>Chordata</taxon>
        <taxon>Craniata</taxon>
        <taxon>Vertebrata</taxon>
        <taxon>Euteleostomi</taxon>
        <taxon>Actinopterygii</taxon>
        <taxon>Neopterygii</taxon>
        <taxon>Teleostei</taxon>
        <taxon>Anguilliformes</taxon>
        <taxon>Anguillidae</taxon>
        <taxon>Anguilla</taxon>
    </lineage>
</organism>
<reference evidence="2" key="1">
    <citation type="submission" date="2014-11" db="EMBL/GenBank/DDBJ databases">
        <authorList>
            <person name="Amaro Gonzalez C."/>
        </authorList>
    </citation>
    <scope>NUCLEOTIDE SEQUENCE</scope>
</reference>
<dbReference type="AlphaFoldDB" id="A0A0E9T909"/>
<dbReference type="EMBL" id="GBXM01058446">
    <property type="protein sequence ID" value="JAH50131.1"/>
    <property type="molecule type" value="Transcribed_RNA"/>
</dbReference>
<feature type="chain" id="PRO_5002432569" evidence="1">
    <location>
        <begin position="18"/>
        <end position="44"/>
    </location>
</feature>
<protein>
    <submittedName>
        <fullName evidence="2">Uncharacterized protein</fullName>
    </submittedName>
</protein>
<feature type="signal peptide" evidence="1">
    <location>
        <begin position="1"/>
        <end position="17"/>
    </location>
</feature>